<evidence type="ECO:0000256" key="4">
    <source>
        <dbReference type="SAM" id="MobiDB-lite"/>
    </source>
</evidence>
<dbReference type="Proteomes" id="UP000189704">
    <property type="component" value="Unplaced"/>
</dbReference>
<dbReference type="InterPro" id="IPR018159">
    <property type="entry name" value="Spectrin/alpha-actinin"/>
</dbReference>
<dbReference type="SUPFAM" id="SSF46966">
    <property type="entry name" value="Spectrin repeat"/>
    <property type="match status" value="2"/>
</dbReference>
<evidence type="ECO:0000313" key="5">
    <source>
        <dbReference type="Proteomes" id="UP000189704"/>
    </source>
</evidence>
<dbReference type="RefSeq" id="XP_008055724.1">
    <property type="nucleotide sequence ID" value="XM_008057533.1"/>
</dbReference>
<evidence type="ECO:0000256" key="3">
    <source>
        <dbReference type="SAM" id="Coils"/>
    </source>
</evidence>
<dbReference type="GO" id="GO:0043226">
    <property type="term" value="C:organelle"/>
    <property type="evidence" value="ECO:0007669"/>
    <property type="project" value="UniProtKB-ARBA"/>
</dbReference>
<keyword evidence="2" id="KW-0009">Actin-binding</keyword>
<keyword evidence="3" id="KW-0175">Coiled coil</keyword>
<dbReference type="OrthoDB" id="18740at2759"/>
<protein>
    <submittedName>
        <fullName evidence="6">Dystrophin-like</fullName>
    </submittedName>
</protein>
<dbReference type="InterPro" id="IPR002017">
    <property type="entry name" value="Spectrin_repeat"/>
</dbReference>
<feature type="coiled-coil region" evidence="3">
    <location>
        <begin position="262"/>
        <end position="311"/>
    </location>
</feature>
<dbReference type="AlphaFoldDB" id="A0A1U7T6Q3"/>
<feature type="region of interest" description="Disordered" evidence="4">
    <location>
        <begin position="343"/>
        <end position="457"/>
    </location>
</feature>
<dbReference type="GO" id="GO:0005737">
    <property type="term" value="C:cytoplasm"/>
    <property type="evidence" value="ECO:0007669"/>
    <property type="project" value="UniProtKB-ARBA"/>
</dbReference>
<dbReference type="PANTHER" id="PTHR11915">
    <property type="entry name" value="SPECTRIN/FILAMIN RELATED CYTOSKELETAL PROTEIN"/>
    <property type="match status" value="1"/>
</dbReference>
<keyword evidence="1" id="KW-0677">Repeat</keyword>
<dbReference type="Pfam" id="PF00435">
    <property type="entry name" value="Spectrin"/>
    <property type="match status" value="2"/>
</dbReference>
<evidence type="ECO:0000256" key="2">
    <source>
        <dbReference type="ARBA" id="ARBA00023203"/>
    </source>
</evidence>
<feature type="compositionally biased region" description="Low complexity" evidence="4">
    <location>
        <begin position="372"/>
        <end position="383"/>
    </location>
</feature>
<sequence>MRASLKYRNQKLMCDINVLTDVATTYPDKKSILMYITSLFQVLPQQVSIEAIQEVETLPRPSKVTKEEHFQLHHQMHYSQQITVSLAQGYERTSSSPKPRFKSYAYTQAAYVTTSDPTRSPFPSQHLEAPEDKSFGSSLMETEVNLDSYQTALEEVLSWLLSAEDTLQAQGEISNDVEEVKEQFHTHEGYMMDLTAHQGRVGNVLQLGSQLIGTGKLPEDEATEVQEQMNLLNSRWEHLRVASMEKQSNLHKVLMDLQNQKLRELNDWLTKTEERTRKMEEEPLGPDLEDLKRQIQQHKVLQEDLEQEQVRVNSLTHMVVVVDESSGDHATAALEEQLKVEVSTRDGRQHGLFNNCLGGPTDLPHPPPADPSKPGSAPSAHPVPHGPTPQPPGWVKRPPKCSQMSNGDSKRDPDPRGVSCPRHTVLVLSPPRPQLATGPQGPQSAGQRLQGPASRPR</sequence>
<gene>
    <name evidence="6" type="primary">LOC103259874</name>
</gene>
<dbReference type="KEGG" id="csyr:103259874"/>
<accession>A0A1U7T6Q3</accession>
<reference evidence="6" key="1">
    <citation type="submission" date="2025-08" db="UniProtKB">
        <authorList>
            <consortium name="RefSeq"/>
        </authorList>
    </citation>
    <scope>IDENTIFICATION</scope>
</reference>
<dbReference type="CDD" id="cd00176">
    <property type="entry name" value="SPEC"/>
    <property type="match status" value="1"/>
</dbReference>
<dbReference type="Gene3D" id="1.20.58.60">
    <property type="match status" value="2"/>
</dbReference>
<dbReference type="FunFam" id="1.20.58.60:FF:000075">
    <property type="entry name" value="utrophin isoform X1"/>
    <property type="match status" value="1"/>
</dbReference>
<dbReference type="GeneID" id="103259874"/>
<dbReference type="GO" id="GO:0003779">
    <property type="term" value="F:actin binding"/>
    <property type="evidence" value="ECO:0007669"/>
    <property type="project" value="UniProtKB-KW"/>
</dbReference>
<proteinExistence type="predicted"/>
<evidence type="ECO:0000313" key="6">
    <source>
        <dbReference type="RefSeq" id="XP_008055724.1"/>
    </source>
</evidence>
<name>A0A1U7T6Q3_CARSF</name>
<dbReference type="SMART" id="SM00150">
    <property type="entry name" value="SPEC"/>
    <property type="match status" value="2"/>
</dbReference>
<keyword evidence="5" id="KW-1185">Reference proteome</keyword>
<organism evidence="5 6">
    <name type="scientific">Carlito syrichta</name>
    <name type="common">Philippine tarsier</name>
    <name type="synonym">Tarsius syrichta</name>
    <dbReference type="NCBI Taxonomy" id="1868482"/>
    <lineage>
        <taxon>Eukaryota</taxon>
        <taxon>Metazoa</taxon>
        <taxon>Chordata</taxon>
        <taxon>Craniata</taxon>
        <taxon>Vertebrata</taxon>
        <taxon>Euteleostomi</taxon>
        <taxon>Mammalia</taxon>
        <taxon>Eutheria</taxon>
        <taxon>Euarchontoglires</taxon>
        <taxon>Primates</taxon>
        <taxon>Haplorrhini</taxon>
        <taxon>Tarsiiformes</taxon>
        <taxon>Tarsiidae</taxon>
        <taxon>Carlito</taxon>
    </lineage>
</organism>
<evidence type="ECO:0000256" key="1">
    <source>
        <dbReference type="ARBA" id="ARBA00022737"/>
    </source>
</evidence>